<dbReference type="Gene3D" id="3.40.50.620">
    <property type="entry name" value="HUPs"/>
    <property type="match status" value="1"/>
</dbReference>
<dbReference type="InterPro" id="IPR018394">
    <property type="entry name" value="DNA_photolyase_1_CS_C"/>
</dbReference>
<dbReference type="GO" id="GO:0009416">
    <property type="term" value="P:response to light stimulus"/>
    <property type="evidence" value="ECO:0007669"/>
    <property type="project" value="TreeGrafter"/>
</dbReference>
<comment type="similarity">
    <text evidence="10">Belongs to the DNA photolyase family.</text>
</comment>
<protein>
    <recommendedName>
        <fullName evidence="3">Deoxyribodipyrimidine photo-lyase</fullName>
        <ecNumber evidence="2">4.1.99.3</ecNumber>
    </recommendedName>
</protein>
<comment type="catalytic activity">
    <reaction evidence="7">
        <text>cyclobutadipyrimidine (in DNA) = 2 pyrimidine residues (in DNA).</text>
        <dbReference type="EC" id="4.1.99.3"/>
    </reaction>
</comment>
<keyword evidence="6 10" id="KW-0157">Chromophore</keyword>
<dbReference type="SUPFAM" id="SSF52425">
    <property type="entry name" value="Cryptochrome/photolyase, N-terminal domain"/>
    <property type="match status" value="1"/>
</dbReference>
<dbReference type="InterPro" id="IPR006050">
    <property type="entry name" value="DNA_photolyase_N"/>
</dbReference>
<gene>
    <name evidence="12" type="ORF">AU252_18050</name>
</gene>
<dbReference type="PROSITE" id="PS51645">
    <property type="entry name" value="PHR_CRY_ALPHA_BETA"/>
    <property type="match status" value="1"/>
</dbReference>
<feature type="binding site" evidence="8">
    <location>
        <position position="234"/>
    </location>
    <ligand>
        <name>FAD</name>
        <dbReference type="ChEBI" id="CHEBI:57692"/>
    </ligand>
</feature>
<evidence type="ECO:0000256" key="7">
    <source>
        <dbReference type="ARBA" id="ARBA00033999"/>
    </source>
</evidence>
<dbReference type="PANTHER" id="PTHR11455:SF9">
    <property type="entry name" value="CRYPTOCHROME CIRCADIAN CLOCK 5 ISOFORM X1"/>
    <property type="match status" value="1"/>
</dbReference>
<dbReference type="AlphaFoldDB" id="A0A0U3GUJ0"/>
<comment type="cofactor">
    <cofactor evidence="8">
        <name>FAD</name>
        <dbReference type="ChEBI" id="CHEBI:57692"/>
    </cofactor>
    <text evidence="8">Binds 1 FAD per subunit.</text>
</comment>
<evidence type="ECO:0000256" key="4">
    <source>
        <dbReference type="ARBA" id="ARBA00022630"/>
    </source>
</evidence>
<dbReference type="Proteomes" id="UP000065151">
    <property type="component" value="Chromosome"/>
</dbReference>
<dbReference type="InterPro" id="IPR014729">
    <property type="entry name" value="Rossmann-like_a/b/a_fold"/>
</dbReference>
<feature type="binding site" evidence="8">
    <location>
        <begin position="383"/>
        <end position="385"/>
    </location>
    <ligand>
        <name>FAD</name>
        <dbReference type="ChEBI" id="CHEBI:57692"/>
    </ligand>
</feature>
<feature type="site" description="Electron transfer via tryptophanyl radical" evidence="9">
    <location>
        <position position="316"/>
    </location>
</feature>
<dbReference type="Gene3D" id="1.10.579.10">
    <property type="entry name" value="DNA Cyclobutane Dipyrimidine Photolyase, subunit A, domain 3"/>
    <property type="match status" value="1"/>
</dbReference>
<evidence type="ECO:0000256" key="8">
    <source>
        <dbReference type="PIRSR" id="PIRSR602081-1"/>
    </source>
</evidence>
<proteinExistence type="inferred from homology"/>
<comment type="cofactor">
    <cofactor evidence="1">
        <name>(6R)-5,10-methylene-5,6,7,8-tetrahydrofolate</name>
        <dbReference type="ChEBI" id="CHEBI:15636"/>
    </cofactor>
</comment>
<evidence type="ECO:0000256" key="5">
    <source>
        <dbReference type="ARBA" id="ARBA00022827"/>
    </source>
</evidence>
<accession>A0A0U3GUJ0</accession>
<dbReference type="GO" id="GO:0000719">
    <property type="term" value="P:photoreactive repair"/>
    <property type="evidence" value="ECO:0007669"/>
    <property type="project" value="UniProtKB-ARBA"/>
</dbReference>
<dbReference type="EC" id="4.1.99.3" evidence="2"/>
<dbReference type="EMBL" id="CP013747">
    <property type="protein sequence ID" value="ALV42822.1"/>
    <property type="molecule type" value="Genomic_DNA"/>
</dbReference>
<dbReference type="SUPFAM" id="SSF48173">
    <property type="entry name" value="Cryptochrome/photolyase FAD-binding domain"/>
    <property type="match status" value="1"/>
</dbReference>
<evidence type="ECO:0000256" key="3">
    <source>
        <dbReference type="ARBA" id="ARBA00014046"/>
    </source>
</evidence>
<dbReference type="PANTHER" id="PTHR11455">
    <property type="entry name" value="CRYPTOCHROME"/>
    <property type="match status" value="1"/>
</dbReference>
<name>A0A0U3GUJ0_9MICC</name>
<evidence type="ECO:0000256" key="9">
    <source>
        <dbReference type="PIRSR" id="PIRSR602081-2"/>
    </source>
</evidence>
<reference evidence="12 13" key="1">
    <citation type="submission" date="2015-12" db="EMBL/GenBank/DDBJ databases">
        <authorList>
            <person name="Shamseldin A."/>
            <person name="Moawad H."/>
            <person name="Abd El-Rahim W.M."/>
            <person name="Sadowsky M.J."/>
        </authorList>
    </citation>
    <scope>NUCLEOTIDE SEQUENCE [LARGE SCALE GENOMIC DNA]</scope>
    <source>
        <strain evidence="12 13">Ar51</strain>
    </source>
</reference>
<feature type="binding site" evidence="8">
    <location>
        <begin position="246"/>
        <end position="250"/>
    </location>
    <ligand>
        <name>FAD</name>
        <dbReference type="ChEBI" id="CHEBI:57692"/>
    </ligand>
</feature>
<evidence type="ECO:0000313" key="12">
    <source>
        <dbReference type="EMBL" id="ALV42822.1"/>
    </source>
</evidence>
<feature type="domain" description="Photolyase/cryptochrome alpha/beta" evidence="11">
    <location>
        <begin position="6"/>
        <end position="135"/>
    </location>
</feature>
<dbReference type="STRING" id="121292.AU252_18050"/>
<dbReference type="FunFam" id="1.10.579.10:FF:000003">
    <property type="entry name" value="Deoxyribodipyrimidine photo-lyase"/>
    <property type="match status" value="1"/>
</dbReference>
<feature type="site" description="Electron transfer via tryptophanyl radical" evidence="9">
    <location>
        <position position="370"/>
    </location>
</feature>
<keyword evidence="12" id="KW-0456">Lyase</keyword>
<dbReference type="PROSITE" id="PS00394">
    <property type="entry name" value="DNA_PHOTOLYASES_1_1"/>
    <property type="match status" value="1"/>
</dbReference>
<dbReference type="GO" id="GO:0003677">
    <property type="term" value="F:DNA binding"/>
    <property type="evidence" value="ECO:0007669"/>
    <property type="project" value="TreeGrafter"/>
</dbReference>
<dbReference type="RefSeq" id="WP_058931900.1">
    <property type="nucleotide sequence ID" value="NZ_CP013747.1"/>
</dbReference>
<evidence type="ECO:0000256" key="6">
    <source>
        <dbReference type="ARBA" id="ARBA00022991"/>
    </source>
</evidence>
<feature type="binding site" evidence="8">
    <location>
        <position position="282"/>
    </location>
    <ligand>
        <name>FAD</name>
        <dbReference type="ChEBI" id="CHEBI:57692"/>
    </ligand>
</feature>
<dbReference type="Pfam" id="PF00875">
    <property type="entry name" value="DNA_photolyase"/>
    <property type="match status" value="1"/>
</dbReference>
<keyword evidence="4 8" id="KW-0285">Flavoprotein</keyword>
<dbReference type="GO" id="GO:0071949">
    <property type="term" value="F:FAD binding"/>
    <property type="evidence" value="ECO:0007669"/>
    <property type="project" value="TreeGrafter"/>
</dbReference>
<dbReference type="Pfam" id="PF03441">
    <property type="entry name" value="FAD_binding_7"/>
    <property type="match status" value="1"/>
</dbReference>
<evidence type="ECO:0000313" key="13">
    <source>
        <dbReference type="Proteomes" id="UP000065151"/>
    </source>
</evidence>
<dbReference type="Gene3D" id="1.25.40.80">
    <property type="match status" value="1"/>
</dbReference>
<sequence length="491" mass="54632">MASPVASSIVWLRDDLRLDDNPALSHAVGLGLPLTVVYILDEESPGIRPLGGAARWWLHHSLTSLAAALAEAGSTLTLRRGPGSRVIRDLVAETGAQHVLWNRRYGGPERSLDAEIKAWAAENGIEAASFQANLIFEPWTITTGSGGPYKVFTPYWRACTASGEPRSPLDASARLPSPAVAGSMKQAGSDALAEWSLLPVSPDWSGGLAETWLPGEAGAHSRLEDFLDGPAQDYGTGRDLPGMEGTSRLSPHLRFGEISPFRVWHELRRNFPREATPDVGIFRSELGWREFCWQLLYANPQLATRNYRPDFDRFEWQQPTAAELEAWQQGRTGYPLVDAGMRQLWQTGWMHNRVRMAAASFLVKNLLADWRLGEAWFWDTLVDADAASNPANWQWVAGSGADASPYFRIFNPVTQSKKFDADGRYLREFIPEIAHMDRRAIHEPWNQPDVQAYPAPVVGLHESRERALATYQKLRKDQQGQDDVTGPEISG</sequence>
<evidence type="ECO:0000256" key="2">
    <source>
        <dbReference type="ARBA" id="ARBA00013149"/>
    </source>
</evidence>
<evidence type="ECO:0000256" key="1">
    <source>
        <dbReference type="ARBA" id="ARBA00001932"/>
    </source>
</evidence>
<dbReference type="InterPro" id="IPR002081">
    <property type="entry name" value="Cryptochrome/DNA_photolyase_1"/>
</dbReference>
<dbReference type="InterPro" id="IPR036155">
    <property type="entry name" value="Crypto/Photolyase_N_sf"/>
</dbReference>
<feature type="site" description="Electron transfer via tryptophanyl radical" evidence="9">
    <location>
        <position position="393"/>
    </location>
</feature>
<dbReference type="GO" id="GO:0003904">
    <property type="term" value="F:deoxyribodipyrimidine photo-lyase activity"/>
    <property type="evidence" value="ECO:0007669"/>
    <property type="project" value="UniProtKB-EC"/>
</dbReference>
<dbReference type="PRINTS" id="PR00147">
    <property type="entry name" value="DNAPHOTLYASE"/>
</dbReference>
<dbReference type="InterPro" id="IPR005101">
    <property type="entry name" value="Cryptochr/Photolyase_FAD-bd"/>
</dbReference>
<dbReference type="InterPro" id="IPR036134">
    <property type="entry name" value="Crypto/Photolyase_FAD-like_sf"/>
</dbReference>
<keyword evidence="5 8" id="KW-0274">FAD</keyword>
<evidence type="ECO:0000259" key="11">
    <source>
        <dbReference type="PROSITE" id="PS51645"/>
    </source>
</evidence>
<organism evidence="12">
    <name type="scientific">Pseudarthrobacter sulfonivorans</name>
    <dbReference type="NCBI Taxonomy" id="121292"/>
    <lineage>
        <taxon>Bacteria</taxon>
        <taxon>Bacillati</taxon>
        <taxon>Actinomycetota</taxon>
        <taxon>Actinomycetes</taxon>
        <taxon>Micrococcales</taxon>
        <taxon>Micrococcaceae</taxon>
        <taxon>Pseudarthrobacter</taxon>
    </lineage>
</organism>
<evidence type="ECO:0000256" key="10">
    <source>
        <dbReference type="RuleBase" id="RU004182"/>
    </source>
</evidence>
<dbReference type="KEGG" id="psul:AU252_18050"/>